<dbReference type="InterPro" id="IPR027417">
    <property type="entry name" value="P-loop_NTPase"/>
</dbReference>
<dbReference type="GO" id="GO:0006261">
    <property type="term" value="P:DNA-templated DNA replication"/>
    <property type="evidence" value="ECO:0007669"/>
    <property type="project" value="TreeGrafter"/>
</dbReference>
<dbReference type="Pfam" id="PF13177">
    <property type="entry name" value="DNA_pol3_delta2"/>
    <property type="match status" value="1"/>
</dbReference>
<dbReference type="EMBL" id="JBAWKY010000009">
    <property type="protein sequence ID" value="MEI4464054.1"/>
    <property type="molecule type" value="Genomic_DNA"/>
</dbReference>
<reference evidence="1 4" key="1">
    <citation type="journal article" date="2015" name="Int. J. Syst. Evol. Microbiol.">
        <title>Exiguobacterium enclense sp. nov., isolated from sediment.</title>
        <authorList>
            <person name="Dastager S.G."/>
            <person name="Mawlankar R."/>
            <person name="Sonalkar V.V."/>
            <person name="Thorat M.N."/>
            <person name="Mual P."/>
            <person name="Verma A."/>
            <person name="Krishnamurthi S."/>
            <person name="Tang S.K."/>
            <person name="Li W.J."/>
        </authorList>
    </citation>
    <scope>NUCLEOTIDE SEQUENCE [LARGE SCALE GENOMIC DNA]</scope>
    <source>
        <strain evidence="1 4">NIO-1109</strain>
    </source>
</reference>
<dbReference type="OrthoDB" id="9810148at2"/>
<dbReference type="PANTHER" id="PTHR11669">
    <property type="entry name" value="REPLICATION FACTOR C / DNA POLYMERASE III GAMMA-TAU SUBUNIT"/>
    <property type="match status" value="1"/>
</dbReference>
<dbReference type="Proteomes" id="UP000072605">
    <property type="component" value="Unassembled WGS sequence"/>
</dbReference>
<evidence type="ECO:0000313" key="1">
    <source>
        <dbReference type="EMBL" id="KSU47507.1"/>
    </source>
</evidence>
<reference evidence="3 6" key="3">
    <citation type="submission" date="2023-12" db="EMBL/GenBank/DDBJ databases">
        <authorList>
            <person name="Easwaran N."/>
            <person name="Lazarus H.P.S."/>
        </authorList>
    </citation>
    <scope>NUCLEOTIDE SEQUENCE [LARGE SCALE GENOMIC DNA]</scope>
    <source>
        <strain evidence="3 6">VIT-2023</strain>
    </source>
</reference>
<evidence type="ECO:0000313" key="3">
    <source>
        <dbReference type="EMBL" id="MEI4464054.1"/>
    </source>
</evidence>
<gene>
    <name evidence="1" type="ORF">AS033_16550</name>
    <name evidence="2" type="ORF">RSA11_02610</name>
    <name evidence="3" type="ORF">SZL87_16630</name>
</gene>
<evidence type="ECO:0000313" key="4">
    <source>
        <dbReference type="Proteomes" id="UP000053797"/>
    </source>
</evidence>
<dbReference type="EMBL" id="LNQL01000009">
    <property type="protein sequence ID" value="KSU47507.1"/>
    <property type="molecule type" value="Genomic_DNA"/>
</dbReference>
<comment type="caution">
    <text evidence="1">The sequence shown here is derived from an EMBL/GenBank/DDBJ whole genome shotgun (WGS) entry which is preliminary data.</text>
</comment>
<accession>A0A0V8GB77</accession>
<dbReference type="PANTHER" id="PTHR11669:SF8">
    <property type="entry name" value="DNA POLYMERASE III SUBUNIT DELTA"/>
    <property type="match status" value="1"/>
</dbReference>
<protein>
    <submittedName>
        <fullName evidence="1 3">DNA polymerase</fullName>
    </submittedName>
</protein>
<evidence type="ECO:0000313" key="5">
    <source>
        <dbReference type="Proteomes" id="UP000072605"/>
    </source>
</evidence>
<evidence type="ECO:0000313" key="2">
    <source>
        <dbReference type="EMBL" id="KTR28037.1"/>
    </source>
</evidence>
<dbReference type="Gene3D" id="3.40.50.300">
    <property type="entry name" value="P-loop containing nucleotide triphosphate hydrolases"/>
    <property type="match status" value="1"/>
</dbReference>
<organism evidence="1 4">
    <name type="scientific">Exiguobacterium indicum</name>
    <dbReference type="NCBI Taxonomy" id="296995"/>
    <lineage>
        <taxon>Bacteria</taxon>
        <taxon>Bacillati</taxon>
        <taxon>Bacillota</taxon>
        <taxon>Bacilli</taxon>
        <taxon>Bacillales</taxon>
        <taxon>Bacillales Family XII. Incertae Sedis</taxon>
        <taxon>Exiguobacterium</taxon>
    </lineage>
</organism>
<proteinExistence type="predicted"/>
<dbReference type="SUPFAM" id="SSF52540">
    <property type="entry name" value="P-loop containing nucleoside triphosphate hydrolases"/>
    <property type="match status" value="1"/>
</dbReference>
<dbReference type="Proteomes" id="UP001387110">
    <property type="component" value="Unassembled WGS sequence"/>
</dbReference>
<sequence length="330" mass="37779">MQTFHELEQTQSVISTILQNSLRNDRINHAYIFTGDYEPLLLEAAHLFAKSLFCEDPVDVEPCGVCRSCRRMESGNLVDYYEIEPDGATIKKEQIQQLMHDLSLRGLEGDRQIYVITQSHKMTPQAANSLLKFFEEPGEGKVALLLTNQPQLLLPTIRSRGQLLSFRPADRQMIGEVLSEKTGRDHELTQLAARVYPKVEDAEEALLEDWFVNARASVLQLMEELANRPADLPLFVQEKWMGQFKNRQDVRIGLELVTCFFEDVLRLKLNPAWEGMTYTNSKPQLEQMGSKSQTTITRWLQAVLAAVRRVEANVNPQLTVERLMFDLQKG</sequence>
<evidence type="ECO:0000313" key="6">
    <source>
        <dbReference type="Proteomes" id="UP001387110"/>
    </source>
</evidence>
<dbReference type="AlphaFoldDB" id="A0A0V8GB77"/>
<dbReference type="RefSeq" id="WP_023466521.1">
    <property type="nucleotide sequence ID" value="NZ_FMYN01000009.1"/>
</dbReference>
<dbReference type="InterPro" id="IPR050238">
    <property type="entry name" value="DNA_Rep/Repair_Clamp_Loader"/>
</dbReference>
<reference evidence="2 5" key="2">
    <citation type="journal article" date="2016" name="Front. Microbiol.">
        <title>Genomic Resource of Rice Seed Associated Bacteria.</title>
        <authorList>
            <person name="Midha S."/>
            <person name="Bansal K."/>
            <person name="Sharma S."/>
            <person name="Kumar N."/>
            <person name="Patil P.P."/>
            <person name="Chaudhry V."/>
            <person name="Patil P.B."/>
        </authorList>
    </citation>
    <scope>NUCLEOTIDE SEQUENCE [LARGE SCALE GENOMIC DNA]</scope>
    <source>
        <strain evidence="2 5">RSA11</strain>
    </source>
</reference>
<dbReference type="EMBL" id="LDQV01000010">
    <property type="protein sequence ID" value="KTR28037.1"/>
    <property type="molecule type" value="Genomic_DNA"/>
</dbReference>
<dbReference type="Proteomes" id="UP000053797">
    <property type="component" value="Unassembled WGS sequence"/>
</dbReference>
<name>A0A0V8GB77_9BACL</name>
<keyword evidence="6" id="KW-1185">Reference proteome</keyword>